<dbReference type="GO" id="GO:0005758">
    <property type="term" value="C:mitochondrial intermembrane space"/>
    <property type="evidence" value="ECO:0007669"/>
    <property type="project" value="UniProtKB-SubCell"/>
</dbReference>
<evidence type="ECO:0000256" key="7">
    <source>
        <dbReference type="ARBA" id="ARBA00023157"/>
    </source>
</evidence>
<feature type="domain" description="ERV/ALR sulfhydryl oxidase" evidence="10">
    <location>
        <begin position="120"/>
        <end position="222"/>
    </location>
</feature>
<comment type="catalytic activity">
    <reaction evidence="8">
        <text>2 R'C(R)SH + O2 = R'C(R)S-S(R)CR' + H2O2</text>
        <dbReference type="Rhea" id="RHEA:17357"/>
        <dbReference type="ChEBI" id="CHEBI:15379"/>
        <dbReference type="ChEBI" id="CHEBI:16240"/>
        <dbReference type="ChEBI" id="CHEBI:16520"/>
        <dbReference type="ChEBI" id="CHEBI:17412"/>
        <dbReference type="EC" id="1.8.3.2"/>
    </reaction>
</comment>
<evidence type="ECO:0000256" key="9">
    <source>
        <dbReference type="SAM" id="MobiDB-lite"/>
    </source>
</evidence>
<dbReference type="InterPro" id="IPR039799">
    <property type="entry name" value="ALR/ERV"/>
</dbReference>
<evidence type="ECO:0000256" key="6">
    <source>
        <dbReference type="ARBA" id="ARBA00023128"/>
    </source>
</evidence>
<evidence type="ECO:0000259" key="10">
    <source>
        <dbReference type="PROSITE" id="PS51324"/>
    </source>
</evidence>
<sequence length="232" mass="24774">MTIDDSAPAYTPPRRTTKETHPNLPPGLILDENGKVCKVCNSWQDWAKIKKKGGNGVTSSTFAAGESGGNGGSKKGGSIASGGMAGFAAMMSGGSSASNPKPKTETVGPTTPITADRSNCPPDTALLGRSTWTFLHTTAAYYPLTAPPQAQTNMLSLLSSLSMLYPCSWCATDFQKDIRRNPPDVSGREGLMRWLCERHNEVNGKLGKEKFDCGIQNLDKRWKDGPDDGSCD</sequence>
<feature type="region of interest" description="Disordered" evidence="9">
    <location>
        <begin position="91"/>
        <end position="120"/>
    </location>
</feature>
<reference evidence="11 12" key="1">
    <citation type="journal article" date="2024" name="bioRxiv">
        <title>Comparative genomics of Cryptococcus and Kwoniella reveals pathogenesis evolution and contrasting karyotype dynamics via intercentromeric recombination or chromosome fusion.</title>
        <authorList>
            <person name="Coelho M.A."/>
            <person name="David-Palma M."/>
            <person name="Shea T."/>
            <person name="Bowers K."/>
            <person name="McGinley-Smith S."/>
            <person name="Mohammad A.W."/>
            <person name="Gnirke A."/>
            <person name="Yurkov A.M."/>
            <person name="Nowrousian M."/>
            <person name="Sun S."/>
            <person name="Cuomo C.A."/>
            <person name="Heitman J."/>
        </authorList>
    </citation>
    <scope>NUCLEOTIDE SEQUENCE [LARGE SCALE GENOMIC DNA]</scope>
    <source>
        <strain evidence="11 12">CBS 13917</strain>
    </source>
</reference>
<dbReference type="AlphaFoldDB" id="A0AAW0Z094"/>
<evidence type="ECO:0000256" key="3">
    <source>
        <dbReference type="ARBA" id="ARBA00022630"/>
    </source>
</evidence>
<comment type="caution">
    <text evidence="11">The sequence shown here is derived from an EMBL/GenBank/DDBJ whole genome shotgun (WGS) entry which is preliminary data.</text>
</comment>
<dbReference type="FunFam" id="1.20.120.310:FF:000003">
    <property type="entry name" value="Sulfhydryl oxidase"/>
    <property type="match status" value="1"/>
</dbReference>
<dbReference type="GeneID" id="92180114"/>
<keyword evidence="12" id="KW-1185">Reference proteome</keyword>
<gene>
    <name evidence="11" type="ORF">IAR55_002856</name>
</gene>
<dbReference type="Gene3D" id="1.20.120.310">
    <property type="entry name" value="ERV/ALR sulfhydryl oxidase domain"/>
    <property type="match status" value="1"/>
</dbReference>
<dbReference type="EMBL" id="JBCAWK010000005">
    <property type="protein sequence ID" value="KAK8858627.1"/>
    <property type="molecule type" value="Genomic_DNA"/>
</dbReference>
<evidence type="ECO:0000256" key="5">
    <source>
        <dbReference type="ARBA" id="ARBA00023002"/>
    </source>
</evidence>
<dbReference type="InterPro" id="IPR017905">
    <property type="entry name" value="ERV/ALR_sulphydryl_oxidase"/>
</dbReference>
<proteinExistence type="predicted"/>
<feature type="compositionally biased region" description="Polar residues" evidence="9">
    <location>
        <begin position="107"/>
        <end position="117"/>
    </location>
</feature>
<keyword evidence="4 8" id="KW-0274">FAD</keyword>
<keyword evidence="6" id="KW-0496">Mitochondrion</keyword>
<dbReference type="Proteomes" id="UP001388673">
    <property type="component" value="Unassembled WGS sequence"/>
</dbReference>
<evidence type="ECO:0000256" key="8">
    <source>
        <dbReference type="RuleBase" id="RU371123"/>
    </source>
</evidence>
<evidence type="ECO:0000313" key="12">
    <source>
        <dbReference type="Proteomes" id="UP001388673"/>
    </source>
</evidence>
<dbReference type="RefSeq" id="XP_066803468.1">
    <property type="nucleotide sequence ID" value="XM_066945967.1"/>
</dbReference>
<name>A0AAW0Z094_9TREE</name>
<dbReference type="Pfam" id="PF04777">
    <property type="entry name" value="Evr1_Alr"/>
    <property type="match status" value="1"/>
</dbReference>
<evidence type="ECO:0000256" key="4">
    <source>
        <dbReference type="ARBA" id="ARBA00022827"/>
    </source>
</evidence>
<dbReference type="PANTHER" id="PTHR12645">
    <property type="entry name" value="ALR/ERV"/>
    <property type="match status" value="1"/>
</dbReference>
<dbReference type="KEGG" id="kne:92180114"/>
<comment type="subcellular location">
    <subcellularLocation>
        <location evidence="2">Mitochondrion intermembrane space</location>
    </subcellularLocation>
</comment>
<dbReference type="GO" id="GO:0050660">
    <property type="term" value="F:flavin adenine dinucleotide binding"/>
    <property type="evidence" value="ECO:0007669"/>
    <property type="project" value="TreeGrafter"/>
</dbReference>
<dbReference type="PROSITE" id="PS51324">
    <property type="entry name" value="ERV_ALR"/>
    <property type="match status" value="1"/>
</dbReference>
<organism evidence="11 12">
    <name type="scientific">Kwoniella newhampshirensis</name>
    <dbReference type="NCBI Taxonomy" id="1651941"/>
    <lineage>
        <taxon>Eukaryota</taxon>
        <taxon>Fungi</taxon>
        <taxon>Dikarya</taxon>
        <taxon>Basidiomycota</taxon>
        <taxon>Agaricomycotina</taxon>
        <taxon>Tremellomycetes</taxon>
        <taxon>Tremellales</taxon>
        <taxon>Cryptococcaceae</taxon>
        <taxon>Kwoniella</taxon>
    </lineage>
</organism>
<evidence type="ECO:0000256" key="1">
    <source>
        <dbReference type="ARBA" id="ARBA00001974"/>
    </source>
</evidence>
<evidence type="ECO:0000256" key="2">
    <source>
        <dbReference type="ARBA" id="ARBA00004569"/>
    </source>
</evidence>
<dbReference type="SUPFAM" id="SSF69000">
    <property type="entry name" value="FAD-dependent thiol oxidase"/>
    <property type="match status" value="1"/>
</dbReference>
<evidence type="ECO:0000313" key="11">
    <source>
        <dbReference type="EMBL" id="KAK8858627.1"/>
    </source>
</evidence>
<keyword evidence="7" id="KW-1015">Disulfide bond</keyword>
<protein>
    <recommendedName>
        <fullName evidence="8">Sulfhydryl oxidase</fullName>
        <ecNumber evidence="8">1.8.3.2</ecNumber>
    </recommendedName>
</protein>
<dbReference type="EC" id="1.8.3.2" evidence="8"/>
<dbReference type="GO" id="GO:0016971">
    <property type="term" value="F:flavin-dependent sulfhydryl oxidase activity"/>
    <property type="evidence" value="ECO:0007669"/>
    <property type="project" value="InterPro"/>
</dbReference>
<accession>A0AAW0Z094</accession>
<comment type="cofactor">
    <cofactor evidence="1 8">
        <name>FAD</name>
        <dbReference type="ChEBI" id="CHEBI:57692"/>
    </cofactor>
</comment>
<dbReference type="InterPro" id="IPR036774">
    <property type="entry name" value="ERV/ALR_sulphydryl_oxid_sf"/>
</dbReference>
<dbReference type="PANTHER" id="PTHR12645:SF0">
    <property type="entry name" value="FAD-LINKED SULFHYDRYL OXIDASE ALR"/>
    <property type="match status" value="1"/>
</dbReference>
<feature type="region of interest" description="Disordered" evidence="9">
    <location>
        <begin position="1"/>
        <end position="27"/>
    </location>
</feature>
<keyword evidence="5 8" id="KW-0560">Oxidoreductase</keyword>
<keyword evidence="3 8" id="KW-0285">Flavoprotein</keyword>